<evidence type="ECO:0000256" key="1">
    <source>
        <dbReference type="ARBA" id="ARBA00006439"/>
    </source>
</evidence>
<gene>
    <name evidence="4" type="primary">tri3</name>
</gene>
<dbReference type="Pfam" id="PF07428">
    <property type="entry name" value="Tri3"/>
    <property type="match status" value="1"/>
</dbReference>
<dbReference type="InterPro" id="IPR023213">
    <property type="entry name" value="CAT-like_dom_sf"/>
</dbReference>
<evidence type="ECO:0000313" key="4">
    <source>
        <dbReference type="EMBL" id="CBY93780.1"/>
    </source>
</evidence>
<dbReference type="BioCyc" id="MetaCyc:MONOMER-19550"/>
<feature type="region of interest" description="Disordered" evidence="3">
    <location>
        <begin position="1"/>
        <end position="24"/>
    </location>
</feature>
<evidence type="ECO:0000256" key="2">
    <source>
        <dbReference type="ARBA" id="ARBA00022679"/>
    </source>
</evidence>
<dbReference type="AlphaFoldDB" id="G0LNZ9"/>
<dbReference type="SMR" id="G0LNZ9"/>
<dbReference type="EMBL" id="FR775444">
    <property type="protein sequence ID" value="CBY93780.1"/>
    <property type="molecule type" value="Genomic_DNA"/>
</dbReference>
<sequence>MGSKLPELPKLSPENHRWEKSNVDPRVLQRPGIGSEAIVGLERSNRRGQYDLYLLATLRTAHVSTSTPLSLLYLKEKLEVALLVQRFEHPECACTVTWDDQVPPIIQYASPQDDEEALMCPKSSAHIRTTSQTGFDVRYEIEGKRQDLDQDNMEPSRPIVIYLISNVTNGDAQLTSGATVDVLLHMNHLFWDGISARMFTGDLFRELNKLIISNEQEPPKLQWGTEASNLSVPVLDALKINIEELRDEFDAASNQFVKALYENYVSWGLEFKSGLGLPRTDIHTFTAAESKAIINGVKTRLGPQYTISHLAQAAVVIAMLEIIQPHNLTDKDSFCSPMPVHGRRWLKDELADNHYSICETGAVIRIENIKSLVLNNDNDDKDTIIGAIKRACEDVKKSFDQWLSNPYQLALGLAVHTLEASFLTAMPMPFDKVAAPFFISDGRNEQFIPASITTTTGEILMTIDNFVFFLNQCLPYLAIRLESWKDASTLSVCYNEANYSGEEATKFLKCVAEYMLIFSQ</sequence>
<evidence type="ECO:0000256" key="3">
    <source>
        <dbReference type="SAM" id="MobiDB-lite"/>
    </source>
</evidence>
<organism evidence="4">
    <name type="scientific">Trichoderma brevicompactum</name>
    <dbReference type="NCBI Taxonomy" id="247546"/>
    <lineage>
        <taxon>Eukaryota</taxon>
        <taxon>Fungi</taxon>
        <taxon>Dikarya</taxon>
        <taxon>Ascomycota</taxon>
        <taxon>Pezizomycotina</taxon>
        <taxon>Sordariomycetes</taxon>
        <taxon>Hypocreomycetidae</taxon>
        <taxon>Hypocreales</taxon>
        <taxon>Hypocreaceae</taxon>
        <taxon>Trichoderma</taxon>
    </lineage>
</organism>
<accession>G0LNZ9</accession>
<comment type="similarity">
    <text evidence="1">Belongs to the trichothecene O-acetyltransferase family.</text>
</comment>
<keyword evidence="2 4" id="KW-0808">Transferase</keyword>
<dbReference type="GO" id="GO:0016407">
    <property type="term" value="F:acetyltransferase activity"/>
    <property type="evidence" value="ECO:0007669"/>
    <property type="project" value="InterPro"/>
</dbReference>
<protein>
    <submittedName>
        <fullName evidence="4">15-O-acetyltransferase</fullName>
    </submittedName>
</protein>
<proteinExistence type="inferred from homology"/>
<dbReference type="PANTHER" id="PTHR42034">
    <property type="entry name" value="CHROMOSOME 7, WHOLE GENOME SHOTGUN SEQUENCE-RELATED"/>
    <property type="match status" value="1"/>
</dbReference>
<name>G0LNZ9_9HYPO</name>
<reference evidence="4" key="2">
    <citation type="submission" date="2011-01" db="EMBL/GenBank/DDBJ databases">
        <authorList>
            <person name="Cardoza R.R."/>
        </authorList>
    </citation>
    <scope>NUCLEOTIDE SEQUENCE</scope>
    <source>
        <strain evidence="4">IBT 40841</strain>
    </source>
</reference>
<dbReference type="GO" id="GO:0043386">
    <property type="term" value="P:mycotoxin biosynthetic process"/>
    <property type="evidence" value="ECO:0007669"/>
    <property type="project" value="InterPro"/>
</dbReference>
<reference evidence="4" key="1">
    <citation type="journal article" date="2011" name="Appl. Environ. Microbiol.">
        <title>Identification of Loci and functional characterization of trichothecene biosynthesis genes in filamentous fungi of the genus trichoderma.</title>
        <authorList>
            <person name="Cardoza R.E."/>
            <person name="Malmierca M.G."/>
            <person name="Hermosa M.R."/>
            <person name="Alexander N.J."/>
            <person name="McCormick S.P."/>
            <person name="Proctor R.H."/>
            <person name="Tijerino A.M."/>
            <person name="Rumbero A."/>
            <person name="Monte E."/>
            <person name="Gutierrez S."/>
        </authorList>
    </citation>
    <scope>NUCLEOTIDE SEQUENCE</scope>
    <source>
        <strain evidence="4">IBT 40841</strain>
    </source>
</reference>
<dbReference type="Gene3D" id="3.30.559.10">
    <property type="entry name" value="Chloramphenicol acetyltransferase-like domain"/>
    <property type="match status" value="1"/>
</dbReference>
<dbReference type="PANTHER" id="PTHR42034:SF1">
    <property type="entry name" value="CONDENSATION DOMAIN-CONTAINING PROTEIN"/>
    <property type="match status" value="1"/>
</dbReference>
<dbReference type="Gene3D" id="3.30.559.30">
    <property type="entry name" value="Nonribosomal peptide synthetase, condensation domain"/>
    <property type="match status" value="1"/>
</dbReference>
<feature type="compositionally biased region" description="Basic and acidic residues" evidence="3">
    <location>
        <begin position="13"/>
        <end position="23"/>
    </location>
</feature>
<dbReference type="InterPro" id="IPR009992">
    <property type="entry name" value="Tri3/Sat12/Sat16/Mac1"/>
</dbReference>